<dbReference type="GO" id="GO:0012505">
    <property type="term" value="C:endomembrane system"/>
    <property type="evidence" value="ECO:0007669"/>
    <property type="project" value="TreeGrafter"/>
</dbReference>
<name>A0A8J5KCR2_ZINOF</name>
<feature type="transmembrane region" description="Helical" evidence="10">
    <location>
        <begin position="366"/>
        <end position="386"/>
    </location>
</feature>
<dbReference type="Pfam" id="PF23259">
    <property type="entry name" value="CHX17_C"/>
    <property type="match status" value="1"/>
</dbReference>
<evidence type="ECO:0008006" key="16">
    <source>
        <dbReference type="Google" id="ProtNLM"/>
    </source>
</evidence>
<sequence length="841" mass="91114">MPNVQYEDNIFMDGAWRDKGVHISDLFHAKFSLMIIQCLVILMVTRSVGYILKPFNQPRIVADLIVALLLSPTIINKISFQNGSEMSSMTLYEIIFPPMSFALVEIFGFLGLIYYVFLVAIRLDAKVIREKSVMVLPVAAATVALPFLAVVIAIVIFGLAAPMEDDSFRPSRRQQATFTFVLGFALSVPAFPIMARLLAEVKLPNGEIGQIVLPAAMVADVTSWIVLAVCFAFVGPASEALAPLWVVLAGACHVVVCAFMIRPLLVWLGRRTSSSQSVKIEVMGLVIGLVPAAGLSAAVIGLHPALGVLVLGLVVPRGPLTAALTQRLESYVINALLPFTIISSAHAIDVLDALTTSAEESEHYTLSLVCVAIVGTLAKLGAGMAVSPLFSLPHTEGLSIGALMNTIGPLEIIILNTGKDRKIFGDRIHGFLLIWSLVSTAMVRPILTAIEERKLRRSPAATYKNRNLQLSGFDSDLRVVACVHTVRNAPSITSLLQLANHFPLSVCAVHLAELTSSAPAMLIVHDAADGQRTLPIGDIHTTTSSGLDNQVDSQPITSAFQRFQQRSTNATVSSLTAVSSYSSMADDVFRIAEGYRATLVVLPFHRQLAIDGQMEEINPNVRSVNQGILAGAPCSVAVLVDRGQLVDLDSKLSKYRVALLFFGGPHDREALLYASRFSNRPGVHLTVVRFMSVSQPHTPKAMPAISMARVEQRIDDEYVREFRQQYASRASVAYEERVVADCEETVAAIREMGGAHNLYMVGRAPGGDSTSVLLASLSNFVEFKELGPIGDLLVSAEFSATASVLVVQQYSGDQQCIWDMDEISSRSGGMARRDGYNVIRR</sequence>
<proteinExistence type="inferred from homology"/>
<comment type="subcellular location">
    <subcellularLocation>
        <location evidence="1">Membrane</location>
        <topology evidence="1">Multi-pass membrane protein</topology>
    </subcellularLocation>
</comment>
<keyword evidence="2" id="KW-0813">Transport</keyword>
<feature type="domain" description="Cation/H+ exchanger transmembrane" evidence="11">
    <location>
        <begin position="46"/>
        <end position="447"/>
    </location>
</feature>
<dbReference type="GO" id="GO:0006885">
    <property type="term" value="P:regulation of pH"/>
    <property type="evidence" value="ECO:0007669"/>
    <property type="project" value="TreeGrafter"/>
</dbReference>
<dbReference type="EMBL" id="JACMSC010000015">
    <property type="protein sequence ID" value="KAG6484622.1"/>
    <property type="molecule type" value="Genomic_DNA"/>
</dbReference>
<feature type="transmembrane region" description="Helical" evidence="10">
    <location>
        <begin position="240"/>
        <end position="261"/>
    </location>
</feature>
<gene>
    <name evidence="14" type="ORF">ZIOFF_053143</name>
</gene>
<dbReference type="GO" id="GO:1902600">
    <property type="term" value="P:proton transmembrane transport"/>
    <property type="evidence" value="ECO:0007669"/>
    <property type="project" value="InterPro"/>
</dbReference>
<feature type="transmembrane region" description="Helical" evidence="10">
    <location>
        <begin position="428"/>
        <end position="447"/>
    </location>
</feature>
<keyword evidence="15" id="KW-1185">Reference proteome</keyword>
<feature type="transmembrane region" description="Helical" evidence="10">
    <location>
        <begin position="398"/>
        <end position="416"/>
    </location>
</feature>
<comment type="caution">
    <text evidence="14">The sequence shown here is derived from an EMBL/GenBank/DDBJ whole genome shotgun (WGS) entry which is preliminary data.</text>
</comment>
<organism evidence="14 15">
    <name type="scientific">Zingiber officinale</name>
    <name type="common">Ginger</name>
    <name type="synonym">Amomum zingiber</name>
    <dbReference type="NCBI Taxonomy" id="94328"/>
    <lineage>
        <taxon>Eukaryota</taxon>
        <taxon>Viridiplantae</taxon>
        <taxon>Streptophyta</taxon>
        <taxon>Embryophyta</taxon>
        <taxon>Tracheophyta</taxon>
        <taxon>Spermatophyta</taxon>
        <taxon>Magnoliopsida</taxon>
        <taxon>Liliopsida</taxon>
        <taxon>Zingiberales</taxon>
        <taxon>Zingiberaceae</taxon>
        <taxon>Zingiber</taxon>
    </lineage>
</organism>
<dbReference type="Pfam" id="PF00999">
    <property type="entry name" value="Na_H_Exchanger"/>
    <property type="match status" value="1"/>
</dbReference>
<feature type="transmembrane region" description="Helical" evidence="10">
    <location>
        <begin position="133"/>
        <end position="160"/>
    </location>
</feature>
<evidence type="ECO:0000256" key="4">
    <source>
        <dbReference type="ARBA" id="ARBA00022692"/>
    </source>
</evidence>
<dbReference type="GO" id="GO:0016020">
    <property type="term" value="C:membrane"/>
    <property type="evidence" value="ECO:0007669"/>
    <property type="project" value="UniProtKB-SubCell"/>
</dbReference>
<feature type="transmembrane region" description="Helical" evidence="10">
    <location>
        <begin position="180"/>
        <end position="199"/>
    </location>
</feature>
<reference evidence="14 15" key="1">
    <citation type="submission" date="2020-08" db="EMBL/GenBank/DDBJ databases">
        <title>Plant Genome Project.</title>
        <authorList>
            <person name="Zhang R.-G."/>
        </authorList>
    </citation>
    <scope>NUCLEOTIDE SEQUENCE [LARGE SCALE GENOMIC DNA]</scope>
    <source>
        <tissue evidence="14">Rhizome</tissue>
    </source>
</reference>
<keyword evidence="8 10" id="KW-0472">Membrane</keyword>
<evidence type="ECO:0000259" key="12">
    <source>
        <dbReference type="Pfam" id="PF23256"/>
    </source>
</evidence>
<feature type="transmembrane region" description="Helical" evidence="10">
    <location>
        <begin position="27"/>
        <end position="48"/>
    </location>
</feature>
<evidence type="ECO:0000256" key="1">
    <source>
        <dbReference type="ARBA" id="ARBA00004141"/>
    </source>
</evidence>
<dbReference type="Proteomes" id="UP000734854">
    <property type="component" value="Unassembled WGS sequence"/>
</dbReference>
<feature type="domain" description="Cation/H(+) antiporter C-terminal" evidence="13">
    <location>
        <begin position="657"/>
        <end position="812"/>
    </location>
</feature>
<evidence type="ECO:0000256" key="3">
    <source>
        <dbReference type="ARBA" id="ARBA00022538"/>
    </source>
</evidence>
<evidence type="ECO:0000259" key="11">
    <source>
        <dbReference type="Pfam" id="PF00999"/>
    </source>
</evidence>
<keyword evidence="3" id="KW-0633">Potassium transport</keyword>
<feature type="domain" description="Cation/H(+) antiporter central" evidence="12">
    <location>
        <begin position="508"/>
        <end position="643"/>
    </location>
</feature>
<dbReference type="InterPro" id="IPR057290">
    <property type="entry name" value="CHX17_C"/>
</dbReference>
<keyword evidence="6 10" id="KW-1133">Transmembrane helix</keyword>
<evidence type="ECO:0000256" key="9">
    <source>
        <dbReference type="ARBA" id="ARBA00038341"/>
    </source>
</evidence>
<evidence type="ECO:0000256" key="2">
    <source>
        <dbReference type="ARBA" id="ARBA00022448"/>
    </source>
</evidence>
<accession>A0A8J5KCR2</accession>
<dbReference type="GO" id="GO:0006813">
    <property type="term" value="P:potassium ion transport"/>
    <property type="evidence" value="ECO:0007669"/>
    <property type="project" value="UniProtKB-KW"/>
</dbReference>
<dbReference type="InterPro" id="IPR006153">
    <property type="entry name" value="Cation/H_exchanger_TM"/>
</dbReference>
<dbReference type="PANTHER" id="PTHR32468:SF164">
    <property type="entry name" value="OS05G0485000 PROTEIN"/>
    <property type="match status" value="1"/>
</dbReference>
<protein>
    <recommendedName>
        <fullName evidence="16">Cation/H+ exchanger domain-containing protein</fullName>
    </recommendedName>
</protein>
<evidence type="ECO:0000259" key="13">
    <source>
        <dbReference type="Pfam" id="PF23259"/>
    </source>
</evidence>
<evidence type="ECO:0000256" key="8">
    <source>
        <dbReference type="ARBA" id="ARBA00023136"/>
    </source>
</evidence>
<dbReference type="InterPro" id="IPR050794">
    <property type="entry name" value="CPA2_transporter"/>
</dbReference>
<evidence type="ECO:0000256" key="6">
    <source>
        <dbReference type="ARBA" id="ARBA00022989"/>
    </source>
</evidence>
<feature type="transmembrane region" description="Helical" evidence="10">
    <location>
        <begin position="60"/>
        <end position="80"/>
    </location>
</feature>
<feature type="transmembrane region" description="Helical" evidence="10">
    <location>
        <begin position="100"/>
        <end position="121"/>
    </location>
</feature>
<dbReference type="InterPro" id="IPR057291">
    <property type="entry name" value="CHX17_2nd"/>
</dbReference>
<keyword evidence="7" id="KW-0406">Ion transport</keyword>
<keyword evidence="5" id="KW-0630">Potassium</keyword>
<comment type="similarity">
    <text evidence="9">Belongs to the monovalent cation:proton antiporter 2 (CPA2) transporter (TC 2.A.37) family. CHX (TC 2.A.37.4) subfamily.</text>
</comment>
<dbReference type="Pfam" id="PF23256">
    <property type="entry name" value="CHX17_2nd"/>
    <property type="match status" value="1"/>
</dbReference>
<feature type="transmembrane region" description="Helical" evidence="10">
    <location>
        <begin position="335"/>
        <end position="354"/>
    </location>
</feature>
<feature type="transmembrane region" description="Helical" evidence="10">
    <location>
        <begin position="211"/>
        <end position="234"/>
    </location>
</feature>
<evidence type="ECO:0000256" key="5">
    <source>
        <dbReference type="ARBA" id="ARBA00022958"/>
    </source>
</evidence>
<evidence type="ECO:0000256" key="10">
    <source>
        <dbReference type="SAM" id="Phobius"/>
    </source>
</evidence>
<evidence type="ECO:0000313" key="15">
    <source>
        <dbReference type="Proteomes" id="UP000734854"/>
    </source>
</evidence>
<keyword evidence="4 10" id="KW-0812">Transmembrane</keyword>
<dbReference type="GO" id="GO:0015297">
    <property type="term" value="F:antiporter activity"/>
    <property type="evidence" value="ECO:0007669"/>
    <property type="project" value="InterPro"/>
</dbReference>
<feature type="transmembrane region" description="Helical" evidence="10">
    <location>
        <begin position="282"/>
        <end position="315"/>
    </location>
</feature>
<dbReference type="PANTHER" id="PTHR32468">
    <property type="entry name" value="CATION/H + ANTIPORTER"/>
    <property type="match status" value="1"/>
</dbReference>
<evidence type="ECO:0000256" key="7">
    <source>
        <dbReference type="ARBA" id="ARBA00023065"/>
    </source>
</evidence>
<evidence type="ECO:0000313" key="14">
    <source>
        <dbReference type="EMBL" id="KAG6484622.1"/>
    </source>
</evidence>
<dbReference type="AlphaFoldDB" id="A0A8J5KCR2"/>
<dbReference type="OrthoDB" id="2687058at2759"/>